<dbReference type="Gene3D" id="3.80.10.10">
    <property type="entry name" value="Ribonuclease Inhibitor"/>
    <property type="match status" value="1"/>
</dbReference>
<evidence type="ECO:0000313" key="2">
    <source>
        <dbReference type="Proteomes" id="UP000191672"/>
    </source>
</evidence>
<organism evidence="1 2">
    <name type="scientific">Penicillium antarcticum</name>
    <dbReference type="NCBI Taxonomy" id="416450"/>
    <lineage>
        <taxon>Eukaryota</taxon>
        <taxon>Fungi</taxon>
        <taxon>Dikarya</taxon>
        <taxon>Ascomycota</taxon>
        <taxon>Pezizomycotina</taxon>
        <taxon>Eurotiomycetes</taxon>
        <taxon>Eurotiomycetidae</taxon>
        <taxon>Eurotiales</taxon>
        <taxon>Aspergillaceae</taxon>
        <taxon>Penicillium</taxon>
    </lineage>
</organism>
<reference evidence="2" key="1">
    <citation type="journal article" date="2017" name="Nat. Microbiol.">
        <title>Global analysis of biosynthetic gene clusters reveals vast potential of secondary metabolite production in Penicillium species.</title>
        <authorList>
            <person name="Nielsen J.C."/>
            <person name="Grijseels S."/>
            <person name="Prigent S."/>
            <person name="Ji B."/>
            <person name="Dainat J."/>
            <person name="Nielsen K.F."/>
            <person name="Frisvad J.C."/>
            <person name="Workman M."/>
            <person name="Nielsen J."/>
        </authorList>
    </citation>
    <scope>NUCLEOTIDE SEQUENCE [LARGE SCALE GENOMIC DNA]</scope>
    <source>
        <strain evidence="2">IBT 31811</strain>
    </source>
</reference>
<dbReference type="AlphaFoldDB" id="A0A1V6PTN8"/>
<keyword evidence="2" id="KW-1185">Reference proteome</keyword>
<sequence>MGTLDLAMEGGRLRSLAAVSFPTFYPSLSKQGPNSKPGLAPHDQLTLQMDSSSSRLLSLPAEILEIVIDEACSSAADLSLLGLVCRGLHSFITPNLYKSINLVGYESAKQFSWTISQRCELALLVRELQIHSHGTDENEDENCSEDFDSTITRFINLESLALRTDFFSRSKAQKISIICRPHEVLPALRHINLGFDYHRDYEWTLTPYEALFYHPNLTTISITGAAVSAKWEYQHIHPPTLRSTNLEELELLNCNISSQELELMLRYPRALKCFTLKGEPSESKYGFRCGSDRGKYIDVLKNHTSSLQILDLDLYHDWSEEIDLSPFTVLQSLAITPRMLLSSDWDLSRYFYGTAPEI</sequence>
<protein>
    <recommendedName>
        <fullName evidence="3">F-box domain-containing protein</fullName>
    </recommendedName>
</protein>
<dbReference type="Proteomes" id="UP000191672">
    <property type="component" value="Unassembled WGS sequence"/>
</dbReference>
<evidence type="ECO:0000313" key="1">
    <source>
        <dbReference type="EMBL" id="OQD80380.1"/>
    </source>
</evidence>
<evidence type="ECO:0008006" key="3">
    <source>
        <dbReference type="Google" id="ProtNLM"/>
    </source>
</evidence>
<dbReference type="STRING" id="416450.A0A1V6PTN8"/>
<dbReference type="SUPFAM" id="SSF52047">
    <property type="entry name" value="RNI-like"/>
    <property type="match status" value="1"/>
</dbReference>
<comment type="caution">
    <text evidence="1">The sequence shown here is derived from an EMBL/GenBank/DDBJ whole genome shotgun (WGS) entry which is preliminary data.</text>
</comment>
<accession>A0A1V6PTN8</accession>
<dbReference type="InterPro" id="IPR032675">
    <property type="entry name" value="LRR_dom_sf"/>
</dbReference>
<dbReference type="EMBL" id="MDYN01000036">
    <property type="protein sequence ID" value="OQD80380.1"/>
    <property type="molecule type" value="Genomic_DNA"/>
</dbReference>
<proteinExistence type="predicted"/>
<gene>
    <name evidence="1" type="ORF">PENANT_c036G11235</name>
</gene>
<name>A0A1V6PTN8_9EURO</name>